<name>A0AAU9AI39_LYSEN</name>
<feature type="transmembrane region" description="Helical" evidence="1">
    <location>
        <begin position="182"/>
        <end position="201"/>
    </location>
</feature>
<proteinExistence type="predicted"/>
<keyword evidence="1" id="KW-0472">Membrane</keyword>
<organism evidence="2 3">
    <name type="scientific">Lysobacter enzymogenes</name>
    <dbReference type="NCBI Taxonomy" id="69"/>
    <lineage>
        <taxon>Bacteria</taxon>
        <taxon>Pseudomonadati</taxon>
        <taxon>Pseudomonadota</taxon>
        <taxon>Gammaproteobacteria</taxon>
        <taxon>Lysobacterales</taxon>
        <taxon>Lysobacteraceae</taxon>
        <taxon>Lysobacter</taxon>
    </lineage>
</organism>
<evidence type="ECO:0000313" key="2">
    <source>
        <dbReference type="EMBL" id="BAV98790.1"/>
    </source>
</evidence>
<protein>
    <submittedName>
        <fullName evidence="2">Uncharacterized protein</fullName>
    </submittedName>
</protein>
<gene>
    <name evidence="2" type="ORF">LEN_3303</name>
</gene>
<dbReference type="RefSeq" id="WP_096379177.1">
    <property type="nucleotide sequence ID" value="NZ_AP014940.1"/>
</dbReference>
<dbReference type="AlphaFoldDB" id="A0AAU9AI39"/>
<reference evidence="2 3" key="1">
    <citation type="journal article" date="2017" name="DNA Res.">
        <title>Complete genome sequence and expression profile of the commercial lytic enzyme producer Lysobacter enzymogenes M497-1.</title>
        <authorList>
            <person name="Takami H."/>
            <person name="Toyoda A."/>
            <person name="Uchiyama I."/>
            <person name="Itoh T."/>
            <person name="Takaki Y."/>
            <person name="Arai W."/>
            <person name="Nishi S."/>
            <person name="Kawai M."/>
            <person name="Shinya K."/>
            <person name="Ikeda H."/>
        </authorList>
    </citation>
    <scope>NUCLEOTIDE SEQUENCE [LARGE SCALE GENOMIC DNA]</scope>
    <source>
        <strain evidence="2 3">M497-1</strain>
    </source>
</reference>
<feature type="transmembrane region" description="Helical" evidence="1">
    <location>
        <begin position="20"/>
        <end position="40"/>
    </location>
</feature>
<accession>A0AAU9AI39</accession>
<evidence type="ECO:0000313" key="3">
    <source>
        <dbReference type="Proteomes" id="UP000218824"/>
    </source>
</evidence>
<keyword evidence="1" id="KW-1133">Transmembrane helix</keyword>
<dbReference type="Proteomes" id="UP000218824">
    <property type="component" value="Chromosome"/>
</dbReference>
<evidence type="ECO:0000256" key="1">
    <source>
        <dbReference type="SAM" id="Phobius"/>
    </source>
</evidence>
<dbReference type="EMBL" id="AP014940">
    <property type="protein sequence ID" value="BAV98790.1"/>
    <property type="molecule type" value="Genomic_DNA"/>
</dbReference>
<sequence length="232" mass="25278">MSPARKDDAPPRPRSAAAWLYDDLLAWLCPGGLLLTALVLRHPGGLHALREQAPELVLPTWLAGAYVLGLALSPLGRLVYTFAQAVVWPRLRRAWTPALEFLGERLRRDEGLQLPPAATMTASQFHDADRRLREYLEAVAPESRAALDRMKVLCSLSCNAAAACFVFVLIDALSGGVADWSGARVAIACGAIGLALVAAVYRERRRQRTQLSVWRRVQIERGEDAAAAPPAP</sequence>
<keyword evidence="1" id="KW-0812">Transmembrane</keyword>
<feature type="transmembrane region" description="Helical" evidence="1">
    <location>
        <begin position="60"/>
        <end position="83"/>
    </location>
</feature>
<feature type="transmembrane region" description="Helical" evidence="1">
    <location>
        <begin position="152"/>
        <end position="170"/>
    </location>
</feature>
<dbReference type="GeneID" id="83065124"/>
<dbReference type="KEGG" id="lem:LEN_3303"/>